<reference evidence="1 2" key="1">
    <citation type="submission" date="2019-07" db="EMBL/GenBank/DDBJ databases">
        <title>Genomic Encyclopedia of Type Strains, Phase IV (KMG-IV): sequencing the most valuable type-strain genomes for metagenomic binning, comparative biology and taxonomic classification.</title>
        <authorList>
            <person name="Goeker M."/>
        </authorList>
    </citation>
    <scope>NUCLEOTIDE SEQUENCE [LARGE SCALE GENOMIC DNA]</scope>
    <source>
        <strain evidence="1 2">DSM 18961</strain>
    </source>
</reference>
<evidence type="ECO:0000313" key="2">
    <source>
        <dbReference type="Proteomes" id="UP000323136"/>
    </source>
</evidence>
<dbReference type="EMBL" id="VNIA01000005">
    <property type="protein sequence ID" value="TYP97063.1"/>
    <property type="molecule type" value="Genomic_DNA"/>
</dbReference>
<dbReference type="Proteomes" id="UP000323136">
    <property type="component" value="Unassembled WGS sequence"/>
</dbReference>
<organism evidence="1 2">
    <name type="scientific">Tenacibaculum adriaticum</name>
    <dbReference type="NCBI Taxonomy" id="413713"/>
    <lineage>
        <taxon>Bacteria</taxon>
        <taxon>Pseudomonadati</taxon>
        <taxon>Bacteroidota</taxon>
        <taxon>Flavobacteriia</taxon>
        <taxon>Flavobacteriales</taxon>
        <taxon>Flavobacteriaceae</taxon>
        <taxon>Tenacibaculum</taxon>
    </lineage>
</organism>
<sequence length="238" mass="27894">MKPMKYQKHLIFYLFLFFISSKAYFQSRNNYDNTSASKALADIQKTLKTDETILNNKELFEYIYTNHTSFPTISSESSVDEKLQVILPIYSQLTYISYHFLKNPSDSVSEEQAMLYATIGYQSLKLLTTINNFMKSLDKNDPSYSTRMNGYYQGLNGIQQMMEGYIITTFIENQNTKVDDILVSSIYEFGPKIMKEFPVERSENLINQFEDKATQKDYMRLSKEYNKLIEVLKVDKHL</sequence>
<comment type="caution">
    <text evidence="1">The sequence shown here is derived from an EMBL/GenBank/DDBJ whole genome shotgun (WGS) entry which is preliminary data.</text>
</comment>
<evidence type="ECO:0000313" key="1">
    <source>
        <dbReference type="EMBL" id="TYP97063.1"/>
    </source>
</evidence>
<protein>
    <submittedName>
        <fullName evidence="1">Uncharacterized protein</fullName>
    </submittedName>
</protein>
<gene>
    <name evidence="1" type="ORF">C7447_10576</name>
</gene>
<name>A0A5S5DMA7_9FLAO</name>
<proteinExistence type="predicted"/>
<keyword evidence="2" id="KW-1185">Reference proteome</keyword>
<dbReference type="AlphaFoldDB" id="A0A5S5DMA7"/>
<accession>A0A5S5DMA7</accession>